<reference evidence="2" key="2">
    <citation type="submission" date="2025-09" db="UniProtKB">
        <authorList>
            <consortium name="Ensembl"/>
        </authorList>
    </citation>
    <scope>IDENTIFICATION</scope>
</reference>
<reference evidence="2" key="1">
    <citation type="submission" date="2025-08" db="UniProtKB">
        <authorList>
            <consortium name="Ensembl"/>
        </authorList>
    </citation>
    <scope>IDENTIFICATION</scope>
</reference>
<accession>A0A3B3ZVT3</accession>
<feature type="signal peptide" evidence="1">
    <location>
        <begin position="1"/>
        <end position="22"/>
    </location>
</feature>
<protein>
    <submittedName>
        <fullName evidence="2">Uncharacterized protein</fullName>
    </submittedName>
</protein>
<dbReference type="AlphaFoldDB" id="A0A3B3ZVT3"/>
<keyword evidence="3" id="KW-1185">Reference proteome</keyword>
<dbReference type="PANTHER" id="PTHR41693:SF2">
    <property type="entry name" value="BIOGENESIS OF LYSOSOME-RELATED ORGANELLES COMPLEX 1 SUBUNIT 2"/>
    <property type="match status" value="1"/>
</dbReference>
<evidence type="ECO:0000256" key="1">
    <source>
        <dbReference type="SAM" id="SignalP"/>
    </source>
</evidence>
<organism evidence="2 3">
    <name type="scientific">Periophthalmus magnuspinnatus</name>
    <dbReference type="NCBI Taxonomy" id="409849"/>
    <lineage>
        <taxon>Eukaryota</taxon>
        <taxon>Metazoa</taxon>
        <taxon>Chordata</taxon>
        <taxon>Craniata</taxon>
        <taxon>Vertebrata</taxon>
        <taxon>Euteleostomi</taxon>
        <taxon>Actinopterygii</taxon>
        <taxon>Neopterygii</taxon>
        <taxon>Teleostei</taxon>
        <taxon>Neoteleostei</taxon>
        <taxon>Acanthomorphata</taxon>
        <taxon>Gobiaria</taxon>
        <taxon>Gobiiformes</taxon>
        <taxon>Gobioidei</taxon>
        <taxon>Gobiidae</taxon>
        <taxon>Oxudercinae</taxon>
        <taxon>Periophthalmus</taxon>
    </lineage>
</organism>
<dbReference type="Ensembl" id="ENSPMGT00000009077.1">
    <property type="protein sequence ID" value="ENSPMGP00000008534.1"/>
    <property type="gene ID" value="ENSPMGG00000007059.1"/>
</dbReference>
<proteinExistence type="predicted"/>
<sequence>MFYCQRMLKLVVLTCLITMCASQRWTQETKGDMFYTCSNLTQVLDNWKFAILKHVKDMLINDHVSVLPEYSRIQPLSLALGDLYTQFNRLKEELRGLSANVDKVESVVDEIKDGRLHPGHLYQKGPLSPGLRLRAQMRTNEQGRKRRPLLLSCGHYVRPPHE</sequence>
<dbReference type="Proteomes" id="UP000261520">
    <property type="component" value="Unplaced"/>
</dbReference>
<dbReference type="PANTHER" id="PTHR41693">
    <property type="entry name" value="HEME-BINDING PROTEIN 1"/>
    <property type="match status" value="1"/>
</dbReference>
<keyword evidence="1" id="KW-0732">Signal</keyword>
<evidence type="ECO:0000313" key="3">
    <source>
        <dbReference type="Proteomes" id="UP000261520"/>
    </source>
</evidence>
<evidence type="ECO:0000313" key="2">
    <source>
        <dbReference type="Ensembl" id="ENSPMGP00000008534.1"/>
    </source>
</evidence>
<name>A0A3B3ZVT3_9GOBI</name>
<feature type="chain" id="PRO_5017359943" evidence="1">
    <location>
        <begin position="23"/>
        <end position="162"/>
    </location>
</feature>